<name>A0A8C5S337_LATLA</name>
<proteinExistence type="predicted"/>
<dbReference type="AlphaFoldDB" id="A0A8C5S337"/>
<reference evidence="2" key="1">
    <citation type="submission" date="2025-08" db="UniProtKB">
        <authorList>
            <consortium name="Ensembl"/>
        </authorList>
    </citation>
    <scope>IDENTIFICATION</scope>
</reference>
<evidence type="ECO:0000256" key="1">
    <source>
        <dbReference type="SAM" id="MobiDB-lite"/>
    </source>
</evidence>
<accession>A0A8C5S337</accession>
<sequence length="71" mass="7866">GRWLQRKPPRKDQAAPQPRLLPQELGLPFPQQGSTPPTRGVTPSMLPSPPPTSAKRLLWKLAEAELLLHGE</sequence>
<dbReference type="Ensembl" id="ENSLLTT00000012533.1">
    <property type="protein sequence ID" value="ENSLLTP00000012060.1"/>
    <property type="gene ID" value="ENSLLTG00000009266.1"/>
</dbReference>
<protein>
    <submittedName>
        <fullName evidence="2">Uncharacterized protein</fullName>
    </submittedName>
</protein>
<feature type="region of interest" description="Disordered" evidence="1">
    <location>
        <begin position="1"/>
        <end position="53"/>
    </location>
</feature>
<keyword evidence="3" id="KW-1185">Reference proteome</keyword>
<evidence type="ECO:0000313" key="2">
    <source>
        <dbReference type="Ensembl" id="ENSLLTP00000012060.1"/>
    </source>
</evidence>
<evidence type="ECO:0000313" key="3">
    <source>
        <dbReference type="Proteomes" id="UP000694406"/>
    </source>
</evidence>
<dbReference type="Proteomes" id="UP000694406">
    <property type="component" value="Unplaced"/>
</dbReference>
<organism evidence="2 3">
    <name type="scientific">Laticauda laticaudata</name>
    <name type="common">Blue-ringed sea krait</name>
    <name type="synonym">Blue-lipped sea krait</name>
    <dbReference type="NCBI Taxonomy" id="8630"/>
    <lineage>
        <taxon>Eukaryota</taxon>
        <taxon>Metazoa</taxon>
        <taxon>Chordata</taxon>
        <taxon>Craniata</taxon>
        <taxon>Vertebrata</taxon>
        <taxon>Euteleostomi</taxon>
        <taxon>Lepidosauria</taxon>
        <taxon>Squamata</taxon>
        <taxon>Bifurcata</taxon>
        <taxon>Unidentata</taxon>
        <taxon>Episquamata</taxon>
        <taxon>Toxicofera</taxon>
        <taxon>Serpentes</taxon>
        <taxon>Colubroidea</taxon>
        <taxon>Elapidae</taxon>
        <taxon>Laticaudinae</taxon>
        <taxon>Laticauda</taxon>
    </lineage>
</organism>
<reference evidence="2" key="2">
    <citation type="submission" date="2025-09" db="UniProtKB">
        <authorList>
            <consortium name="Ensembl"/>
        </authorList>
    </citation>
    <scope>IDENTIFICATION</scope>
</reference>